<proteinExistence type="predicted"/>
<evidence type="ECO:0000259" key="1">
    <source>
        <dbReference type="Pfam" id="PF09350"/>
    </source>
</evidence>
<protein>
    <submittedName>
        <fullName evidence="2">Uncharacterized protein DUF1992</fullName>
    </submittedName>
</protein>
<accession>A0A4R1R9B9</accession>
<sequence>MSDFFEILAETRIREAIERGEFDNLPGKGQPLQLEDLSHVPPELRAAYSLLKSSGFLPEEMELQKELLTLDDLIAKSVAPEDKSALAKQRLELDLRYRILMERRARGSKR</sequence>
<dbReference type="AlphaFoldDB" id="A0A4R1R9B9"/>
<keyword evidence="3" id="KW-1185">Reference proteome</keyword>
<dbReference type="InterPro" id="IPR018961">
    <property type="entry name" value="DnaJ_homolog_subfam-C_membr-28"/>
</dbReference>
<dbReference type="OrthoDB" id="9798476at2"/>
<comment type="caution">
    <text evidence="2">The sequence shown here is derived from an EMBL/GenBank/DDBJ whole genome shotgun (WGS) entry which is preliminary data.</text>
</comment>
<dbReference type="PANTHER" id="PTHR39158:SF1">
    <property type="entry name" value="DNAJ HOMOLOG SUBFAMILY C MEMBER 28"/>
    <property type="match status" value="1"/>
</dbReference>
<dbReference type="InterPro" id="IPR052573">
    <property type="entry name" value="DnaJ_C_subfamily_28"/>
</dbReference>
<organism evidence="2 3">
    <name type="scientific">Hydrogenispora ethanolica</name>
    <dbReference type="NCBI Taxonomy" id="1082276"/>
    <lineage>
        <taxon>Bacteria</taxon>
        <taxon>Bacillati</taxon>
        <taxon>Bacillota</taxon>
        <taxon>Hydrogenispora</taxon>
    </lineage>
</organism>
<reference evidence="2 3" key="1">
    <citation type="submission" date="2019-03" db="EMBL/GenBank/DDBJ databases">
        <title>Genomic Encyclopedia of Type Strains, Phase IV (KMG-IV): sequencing the most valuable type-strain genomes for metagenomic binning, comparative biology and taxonomic classification.</title>
        <authorList>
            <person name="Goeker M."/>
        </authorList>
    </citation>
    <scope>NUCLEOTIDE SEQUENCE [LARGE SCALE GENOMIC DNA]</scope>
    <source>
        <strain evidence="2 3">LX-B</strain>
    </source>
</reference>
<dbReference type="EMBL" id="SLUN01000026">
    <property type="protein sequence ID" value="TCL62301.1"/>
    <property type="molecule type" value="Genomic_DNA"/>
</dbReference>
<dbReference type="PANTHER" id="PTHR39158">
    <property type="entry name" value="OS08G0560600 PROTEIN"/>
    <property type="match status" value="1"/>
</dbReference>
<evidence type="ECO:0000313" key="2">
    <source>
        <dbReference type="EMBL" id="TCL62301.1"/>
    </source>
</evidence>
<feature type="domain" description="DnaJ homologue subfamily C member 28 conserved" evidence="1">
    <location>
        <begin position="8"/>
        <end position="74"/>
    </location>
</feature>
<dbReference type="Pfam" id="PF09350">
    <property type="entry name" value="DJC28_CD"/>
    <property type="match status" value="1"/>
</dbReference>
<dbReference type="Proteomes" id="UP000295008">
    <property type="component" value="Unassembled WGS sequence"/>
</dbReference>
<dbReference type="RefSeq" id="WP_132015788.1">
    <property type="nucleotide sequence ID" value="NZ_SLUN01000026.1"/>
</dbReference>
<name>A0A4R1R9B9_HYDET</name>
<evidence type="ECO:0000313" key="3">
    <source>
        <dbReference type="Proteomes" id="UP000295008"/>
    </source>
</evidence>
<gene>
    <name evidence="2" type="ORF">EDC14_102644</name>
</gene>